<dbReference type="Proteomes" id="UP001319861">
    <property type="component" value="Chromosome"/>
</dbReference>
<evidence type="ECO:0000313" key="2">
    <source>
        <dbReference type="Proteomes" id="UP001319861"/>
    </source>
</evidence>
<gene>
    <name evidence="1" type="ORF">SCMU_13650</name>
</gene>
<sequence length="149" mass="16841">MIILRTVHGSHLYGLVGPTSDHDWYEVHDHVRTRQVVAGGDDTLRISLSHWLRLCDMGTHQALEAMFAPDDATTVDVFRAFRHAYRANVPNARATYRRTIAAFNTLEPTPKRRRHAVRLAHDAESLTASGRFDPTAFSRTSLADMALYL</sequence>
<dbReference type="RefSeq" id="WP_229232257.1">
    <property type="nucleotide sequence ID" value="NZ_AP024525.1"/>
</dbReference>
<reference evidence="1 2" key="1">
    <citation type="journal article" date="2021" name="J. Biosci. Bioeng.">
        <title>Identification and characterization of a chc gene cluster responsible for the aromatization pathway of cyclohexanecarboxylate degradation in Sinomonas cyclohexanicum ATCC 51369.</title>
        <authorList>
            <person name="Yamamoto T."/>
            <person name="Hasegawa Y."/>
            <person name="Lau P.C.K."/>
            <person name="Iwaki H."/>
        </authorList>
    </citation>
    <scope>NUCLEOTIDE SEQUENCE [LARGE SCALE GENOMIC DNA]</scope>
    <source>
        <strain evidence="1 2">ATCC 51369</strain>
    </source>
</reference>
<protein>
    <recommendedName>
        <fullName evidence="3">Core-binding (CB) domain-containing protein</fullName>
    </recommendedName>
</protein>
<proteinExistence type="predicted"/>
<keyword evidence="2" id="KW-1185">Reference proteome</keyword>
<dbReference type="EMBL" id="AP024525">
    <property type="protein sequence ID" value="BCT75523.1"/>
    <property type="molecule type" value="Genomic_DNA"/>
</dbReference>
<organism evidence="1 2">
    <name type="scientific">Sinomonas cyclohexanicum</name>
    <name type="common">Corynebacterium cyclohexanicum</name>
    <dbReference type="NCBI Taxonomy" id="322009"/>
    <lineage>
        <taxon>Bacteria</taxon>
        <taxon>Bacillati</taxon>
        <taxon>Actinomycetota</taxon>
        <taxon>Actinomycetes</taxon>
        <taxon>Micrococcales</taxon>
        <taxon>Micrococcaceae</taxon>
        <taxon>Sinomonas</taxon>
    </lineage>
</organism>
<evidence type="ECO:0000313" key="1">
    <source>
        <dbReference type="EMBL" id="BCT75523.1"/>
    </source>
</evidence>
<name>A0ABM7PTF0_SINCY</name>
<accession>A0ABM7PTF0</accession>
<evidence type="ECO:0008006" key="3">
    <source>
        <dbReference type="Google" id="ProtNLM"/>
    </source>
</evidence>